<dbReference type="Gene3D" id="2.40.110.10">
    <property type="entry name" value="Butyryl-CoA Dehydrogenase, subunit A, domain 2"/>
    <property type="match status" value="1"/>
</dbReference>
<sequence length="560" mass="58030">MSVDQHAPAAARSADALEELLGDPWDAANPAGFERLLAADEAREPAAGAEATLGTFGLGAELVPAALGGRFTDLPRLIEVLRALWRRDPSLGFGAGLRPFLAAAHVWAAGDAGQQRAAADALLAGRLPAAAEGAPGFTAERDGAGWRLRGRQEIVTNLREADTLVLTARTPEGDATFRLDLAALPADGVRHLPRLPGVGMRGLRLSGLEFLDCPVPADALLGGAPGTAAALPVSLLARTCLPALSAGILDTGLRAALDCALGRQLYGGKVADLPYVQGTLARCFADLLLVDAFSGAVARLLSLLPAQAAAPAAALGHLGPRLLIDAMDTLRSVPGARGYLHEGRHAIFQKLGRDLLPGGFGADSRAACQAGLLDLLPGLTRAGRPAEPAVPRGLFPAGTADLPPLDFAALATAGAAADPLAGTLLAVAGDTPQDGLPGRLARHFLAELDRVHAEGAALDPARPALDAEPEELRVAHRYAVVLAAAACLGTWDAGRKAGDPRTGDDTWLCAALDRLCSLTGGPRVLTEAERADVEEEMFRAACRRFEERRLFDLTYRAVPG</sequence>
<reference evidence="5 6" key="1">
    <citation type="journal article" date="2014" name="Int. J. Syst. Evol. Microbiol.">
        <title>Streptomyces hoynatensis sp. nov., isolated from deep marine sediment.</title>
        <authorList>
            <person name="Veyisoglu A."/>
            <person name="Sahin N."/>
        </authorList>
    </citation>
    <scope>NUCLEOTIDE SEQUENCE [LARGE SCALE GENOMIC DNA]</scope>
    <source>
        <strain evidence="5 6">KCTC 29097</strain>
    </source>
</reference>
<dbReference type="SUPFAM" id="SSF56645">
    <property type="entry name" value="Acyl-CoA dehydrogenase NM domain-like"/>
    <property type="match status" value="1"/>
</dbReference>
<dbReference type="RefSeq" id="WP_120680156.1">
    <property type="nucleotide sequence ID" value="NZ_RBAL01000008.1"/>
</dbReference>
<evidence type="ECO:0000313" key="5">
    <source>
        <dbReference type="EMBL" id="RKN41219.1"/>
    </source>
</evidence>
<evidence type="ECO:0000256" key="1">
    <source>
        <dbReference type="ARBA" id="ARBA00009347"/>
    </source>
</evidence>
<proteinExistence type="inferred from homology"/>
<dbReference type="InterPro" id="IPR046373">
    <property type="entry name" value="Acyl-CoA_Oxase/DH_mid-dom_sf"/>
</dbReference>
<protein>
    <submittedName>
        <fullName evidence="5">Acyl-CoA dehydrogenase</fullName>
    </submittedName>
</protein>
<dbReference type="Gene3D" id="1.20.140.10">
    <property type="entry name" value="Butyryl-CoA Dehydrogenase, subunit A, domain 3"/>
    <property type="match status" value="1"/>
</dbReference>
<dbReference type="OrthoDB" id="3860847at2"/>
<organism evidence="5 6">
    <name type="scientific">Streptomyces hoynatensis</name>
    <dbReference type="NCBI Taxonomy" id="1141874"/>
    <lineage>
        <taxon>Bacteria</taxon>
        <taxon>Bacillati</taxon>
        <taxon>Actinomycetota</taxon>
        <taxon>Actinomycetes</taxon>
        <taxon>Kitasatosporales</taxon>
        <taxon>Streptomycetaceae</taxon>
        <taxon>Streptomyces</taxon>
    </lineage>
</organism>
<dbReference type="AlphaFoldDB" id="A0A3A9YZP1"/>
<gene>
    <name evidence="5" type="ORF">D7294_15930</name>
</gene>
<dbReference type="InterPro" id="IPR009075">
    <property type="entry name" value="AcylCo_DH/oxidase_C"/>
</dbReference>
<keyword evidence="2" id="KW-0285">Flavoprotein</keyword>
<evidence type="ECO:0000256" key="2">
    <source>
        <dbReference type="ARBA" id="ARBA00022630"/>
    </source>
</evidence>
<accession>A0A3A9YZP1</accession>
<dbReference type="PANTHER" id="PTHR43884">
    <property type="entry name" value="ACYL-COA DEHYDROGENASE"/>
    <property type="match status" value="1"/>
</dbReference>
<dbReference type="InterPro" id="IPR036250">
    <property type="entry name" value="AcylCo_DH-like_C"/>
</dbReference>
<name>A0A3A9YZP1_9ACTN</name>
<dbReference type="Proteomes" id="UP000272474">
    <property type="component" value="Unassembled WGS sequence"/>
</dbReference>
<dbReference type="SUPFAM" id="SSF47203">
    <property type="entry name" value="Acyl-CoA dehydrogenase C-terminal domain-like"/>
    <property type="match status" value="1"/>
</dbReference>
<dbReference type="Pfam" id="PF00441">
    <property type="entry name" value="Acyl-CoA_dh_1"/>
    <property type="match status" value="1"/>
</dbReference>
<dbReference type="EMBL" id="RBAL01000008">
    <property type="protein sequence ID" value="RKN41219.1"/>
    <property type="molecule type" value="Genomic_DNA"/>
</dbReference>
<feature type="domain" description="Acyl-CoA dehydrogenase/oxidase C-terminal" evidence="4">
    <location>
        <begin position="237"/>
        <end position="354"/>
    </location>
</feature>
<evidence type="ECO:0000256" key="3">
    <source>
        <dbReference type="ARBA" id="ARBA00022827"/>
    </source>
</evidence>
<evidence type="ECO:0000259" key="4">
    <source>
        <dbReference type="Pfam" id="PF00441"/>
    </source>
</evidence>
<keyword evidence="3" id="KW-0274">FAD</keyword>
<keyword evidence="6" id="KW-1185">Reference proteome</keyword>
<dbReference type="InterPro" id="IPR009100">
    <property type="entry name" value="AcylCoA_DH/oxidase_NM_dom_sf"/>
</dbReference>
<dbReference type="PANTHER" id="PTHR43884:SF12">
    <property type="entry name" value="ISOVALERYL-COA DEHYDROGENASE, MITOCHONDRIAL-RELATED"/>
    <property type="match status" value="1"/>
</dbReference>
<dbReference type="GO" id="GO:0003995">
    <property type="term" value="F:acyl-CoA dehydrogenase activity"/>
    <property type="evidence" value="ECO:0007669"/>
    <property type="project" value="TreeGrafter"/>
</dbReference>
<comment type="similarity">
    <text evidence="1">Belongs to the acyl-CoA dehydrogenase family.</text>
</comment>
<evidence type="ECO:0000313" key="6">
    <source>
        <dbReference type="Proteomes" id="UP000272474"/>
    </source>
</evidence>
<comment type="caution">
    <text evidence="5">The sequence shown here is derived from an EMBL/GenBank/DDBJ whole genome shotgun (WGS) entry which is preliminary data.</text>
</comment>